<protein>
    <submittedName>
        <fullName evidence="2">Uncharacterized protein</fullName>
    </submittedName>
</protein>
<proteinExistence type="predicted"/>
<dbReference type="AlphaFoldDB" id="A0A1H0H0F7"/>
<dbReference type="PROSITE" id="PS51257">
    <property type="entry name" value="PROKAR_LIPOPROTEIN"/>
    <property type="match status" value="1"/>
</dbReference>
<name>A0A1H0H0F7_9PSEU</name>
<feature type="chain" id="PRO_5011529731" evidence="1">
    <location>
        <begin position="22"/>
        <end position="200"/>
    </location>
</feature>
<dbReference type="Proteomes" id="UP000199691">
    <property type="component" value="Unassembled WGS sequence"/>
</dbReference>
<evidence type="ECO:0000313" key="2">
    <source>
        <dbReference type="EMBL" id="SDO12615.1"/>
    </source>
</evidence>
<dbReference type="EMBL" id="FNIX01000001">
    <property type="protein sequence ID" value="SDO12615.1"/>
    <property type="molecule type" value="Genomic_DNA"/>
</dbReference>
<reference evidence="3" key="1">
    <citation type="submission" date="2016-10" db="EMBL/GenBank/DDBJ databases">
        <authorList>
            <person name="Varghese N."/>
            <person name="Submissions S."/>
        </authorList>
    </citation>
    <scope>NUCLEOTIDE SEQUENCE [LARGE SCALE GENOMIC DNA]</scope>
    <source>
        <strain evidence="3">CGMCC 4.6609</strain>
    </source>
</reference>
<feature type="signal peptide" evidence="1">
    <location>
        <begin position="1"/>
        <end position="21"/>
    </location>
</feature>
<keyword evidence="3" id="KW-1185">Reference proteome</keyword>
<gene>
    <name evidence="2" type="ORF">SAMN05421507_1011449</name>
</gene>
<evidence type="ECO:0000256" key="1">
    <source>
        <dbReference type="SAM" id="SignalP"/>
    </source>
</evidence>
<dbReference type="RefSeq" id="WP_090095763.1">
    <property type="nucleotide sequence ID" value="NZ_FNIX01000001.1"/>
</dbReference>
<sequence length="200" mass="21142">MRTVLLFLVVLLAGCGGTAQLATHPPAPQTSTSDELAPADFQARWWTWASQPANSNPVSDTSGRFCMRDQPVEVWLLAGSLTEGPVERQCRVPADKPLLAPAVNLAGDIAGCEAFMKTAQGEVLLNNATQRLTAVPATPFTYEARAGNPFGTRAGRLDSVGCGLYAWIPAPPSGEHDLVIRGSAGGRNVDVKYKLIVGAD</sequence>
<evidence type="ECO:0000313" key="3">
    <source>
        <dbReference type="Proteomes" id="UP000199691"/>
    </source>
</evidence>
<dbReference type="STRING" id="641025.SAMN05421507_1011449"/>
<dbReference type="OrthoDB" id="5511088at2"/>
<accession>A0A1H0H0F7</accession>
<keyword evidence="1" id="KW-0732">Signal</keyword>
<organism evidence="2 3">
    <name type="scientific">Lentzea jiangxiensis</name>
    <dbReference type="NCBI Taxonomy" id="641025"/>
    <lineage>
        <taxon>Bacteria</taxon>
        <taxon>Bacillati</taxon>
        <taxon>Actinomycetota</taxon>
        <taxon>Actinomycetes</taxon>
        <taxon>Pseudonocardiales</taxon>
        <taxon>Pseudonocardiaceae</taxon>
        <taxon>Lentzea</taxon>
    </lineage>
</organism>